<reference evidence="1" key="2">
    <citation type="submission" date="2005-04" db="EMBL/GenBank/DDBJ databases">
        <authorList>
            <person name="Buell C.R."/>
            <person name="Wing R.A."/>
            <person name="McCombie W.A."/>
            <person name="Ouyang S."/>
        </authorList>
    </citation>
    <scope>NUCLEOTIDE SEQUENCE</scope>
</reference>
<dbReference type="EMBL" id="DP000011">
    <property type="protein sequence ID" value="ABA98686.1"/>
    <property type="molecule type" value="Genomic_DNA"/>
</dbReference>
<accession>Q2QQ51</accession>
<sequence>MAEDPPFLIEVDQNGSIKARHQKLLDVLDPKSRTIQRITVKLMK</sequence>
<gene>
    <name evidence="1" type="ordered locus">LOC_Os12g32219</name>
</gene>
<organism evidence="1">
    <name type="scientific">Oryza sativa subsp. japonica</name>
    <name type="common">Rice</name>
    <dbReference type="NCBI Taxonomy" id="39947"/>
    <lineage>
        <taxon>Eukaryota</taxon>
        <taxon>Viridiplantae</taxon>
        <taxon>Streptophyta</taxon>
        <taxon>Embryophyta</taxon>
        <taxon>Tracheophyta</taxon>
        <taxon>Spermatophyta</taxon>
        <taxon>Magnoliopsida</taxon>
        <taxon>Liliopsida</taxon>
        <taxon>Poales</taxon>
        <taxon>Poaceae</taxon>
        <taxon>BOP clade</taxon>
        <taxon>Oryzoideae</taxon>
        <taxon>Oryzeae</taxon>
        <taxon>Oryzinae</taxon>
        <taxon>Oryza</taxon>
        <taxon>Oryza sativa</taxon>
    </lineage>
</organism>
<dbReference type="AlphaFoldDB" id="Q2QQ51"/>
<reference evidence="1" key="1">
    <citation type="journal article" date="2005" name="BMC Biol.">
        <title>The sequence of rice chromosomes 11 and 12, rich in disease resistance genes and recent gene duplications.</title>
        <authorList>
            <consortium name="The rice chromosomes 11 and 12 sequencing consortia"/>
        </authorList>
    </citation>
    <scope>NUCLEOTIDE SEQUENCE [LARGE SCALE GENOMIC DNA]</scope>
</reference>
<proteinExistence type="predicted"/>
<name>Q2QQ51_ORYSJ</name>
<protein>
    <submittedName>
        <fullName evidence="1">Uncharacterized protein</fullName>
    </submittedName>
</protein>
<evidence type="ECO:0000313" key="1">
    <source>
        <dbReference type="EMBL" id="ABA98686.1"/>
    </source>
</evidence>
<reference evidence="1" key="3">
    <citation type="submission" date="2006-01" db="EMBL/GenBank/DDBJ databases">
        <authorList>
            <person name="Buell R."/>
        </authorList>
    </citation>
    <scope>NUCLEOTIDE SEQUENCE</scope>
</reference>